<dbReference type="AlphaFoldDB" id="A0A369I7B7"/>
<dbReference type="SUPFAM" id="SSF46689">
    <property type="entry name" value="Homeodomain-like"/>
    <property type="match status" value="1"/>
</dbReference>
<dbReference type="EMBL" id="QPIW01000009">
    <property type="protein sequence ID" value="RDB05518.1"/>
    <property type="molecule type" value="Genomic_DNA"/>
</dbReference>
<accession>A0A369I7B7</accession>
<gene>
    <name evidence="1" type="ORF">DVG78_13115</name>
</gene>
<sequence length="83" mass="9165">MVNSMKSTVIQIDPDIQSGEPVFFGTRVPIKSLFDYLGTGETLETYLEDFPAVTKEQALVVIEQSGYLLIQAYHVINAENIAG</sequence>
<protein>
    <submittedName>
        <fullName evidence="1">DUF433 domain-containing protein</fullName>
    </submittedName>
</protein>
<dbReference type="Pfam" id="PF04255">
    <property type="entry name" value="DUF433"/>
    <property type="match status" value="1"/>
</dbReference>
<dbReference type="PANTHER" id="PTHR34849">
    <property type="entry name" value="SSL5025 PROTEIN"/>
    <property type="match status" value="1"/>
</dbReference>
<evidence type="ECO:0000313" key="2">
    <source>
        <dbReference type="Proteomes" id="UP000253141"/>
    </source>
</evidence>
<keyword evidence="2" id="KW-1185">Reference proteome</keyword>
<dbReference type="Proteomes" id="UP000253141">
    <property type="component" value="Unassembled WGS sequence"/>
</dbReference>
<organism evidence="1 2">
    <name type="scientific">Runella aurantiaca</name>
    <dbReference type="NCBI Taxonomy" id="2282308"/>
    <lineage>
        <taxon>Bacteria</taxon>
        <taxon>Pseudomonadati</taxon>
        <taxon>Bacteroidota</taxon>
        <taxon>Cytophagia</taxon>
        <taxon>Cytophagales</taxon>
        <taxon>Spirosomataceae</taxon>
        <taxon>Runella</taxon>
    </lineage>
</organism>
<dbReference type="OrthoDB" id="9809529at2"/>
<proteinExistence type="predicted"/>
<dbReference type="PANTHER" id="PTHR34849:SF3">
    <property type="entry name" value="SSR2962 PROTEIN"/>
    <property type="match status" value="1"/>
</dbReference>
<dbReference type="InterPro" id="IPR036388">
    <property type="entry name" value="WH-like_DNA-bd_sf"/>
</dbReference>
<dbReference type="Gene3D" id="1.10.10.10">
    <property type="entry name" value="Winged helix-like DNA-binding domain superfamily/Winged helix DNA-binding domain"/>
    <property type="match status" value="1"/>
</dbReference>
<dbReference type="InterPro" id="IPR007367">
    <property type="entry name" value="DUF433"/>
</dbReference>
<comment type="caution">
    <text evidence="1">The sequence shown here is derived from an EMBL/GenBank/DDBJ whole genome shotgun (WGS) entry which is preliminary data.</text>
</comment>
<reference evidence="1 2" key="1">
    <citation type="submission" date="2018-07" db="EMBL/GenBank/DDBJ databases">
        <title>Genome analysis of Runella aurantiaca.</title>
        <authorList>
            <person name="Yang X."/>
        </authorList>
    </citation>
    <scope>NUCLEOTIDE SEQUENCE [LARGE SCALE GENOMIC DNA]</scope>
    <source>
        <strain evidence="1 2">YX9</strain>
    </source>
</reference>
<dbReference type="InterPro" id="IPR009057">
    <property type="entry name" value="Homeodomain-like_sf"/>
</dbReference>
<evidence type="ECO:0000313" key="1">
    <source>
        <dbReference type="EMBL" id="RDB05518.1"/>
    </source>
</evidence>
<name>A0A369I7B7_9BACT</name>